<feature type="coiled-coil region" evidence="1">
    <location>
        <begin position="57"/>
        <end position="91"/>
    </location>
</feature>
<dbReference type="Proteomes" id="UP000807716">
    <property type="component" value="Unassembled WGS sequence"/>
</dbReference>
<sequence length="237" mass="27090">MNFVDSDTLHFVGQVIKNTDDPRRHPVASKSSQRRCATSDGKWRQLWREQKQQGCTLEDVEKMIAEAKDDVDKTKSQLDASRRRLNQHRARSKAACRIFNKDKSNSESFSVMKNQQAIEREAAKDVSKHAEMRSDVFKKLYFWRKIKSAATSTTRLARKTEATVEQSKPTWDFPAAEDTPSSIDATPILAGHGQTVNGKKRLVACWAEDPGLRVMSHNIPRTIEEMQQSVNRFQVLE</sequence>
<dbReference type="AlphaFoldDB" id="A0A9P6PG91"/>
<dbReference type="EMBL" id="JAAAJB010001768">
    <property type="protein sequence ID" value="KAG0247382.1"/>
    <property type="molecule type" value="Genomic_DNA"/>
</dbReference>
<evidence type="ECO:0000313" key="2">
    <source>
        <dbReference type="EMBL" id="KAG0247382.1"/>
    </source>
</evidence>
<accession>A0A9P6PG91</accession>
<evidence type="ECO:0000313" key="3">
    <source>
        <dbReference type="Proteomes" id="UP000807716"/>
    </source>
</evidence>
<keyword evidence="1" id="KW-0175">Coiled coil</keyword>
<organism evidence="2 3">
    <name type="scientific">Actinomortierella ambigua</name>
    <dbReference type="NCBI Taxonomy" id="1343610"/>
    <lineage>
        <taxon>Eukaryota</taxon>
        <taxon>Fungi</taxon>
        <taxon>Fungi incertae sedis</taxon>
        <taxon>Mucoromycota</taxon>
        <taxon>Mortierellomycotina</taxon>
        <taxon>Mortierellomycetes</taxon>
        <taxon>Mortierellales</taxon>
        <taxon>Mortierellaceae</taxon>
        <taxon>Actinomortierella</taxon>
    </lineage>
</organism>
<name>A0A9P6PG91_9FUNG</name>
<dbReference type="OrthoDB" id="2424936at2759"/>
<keyword evidence="3" id="KW-1185">Reference proteome</keyword>
<evidence type="ECO:0000256" key="1">
    <source>
        <dbReference type="SAM" id="Coils"/>
    </source>
</evidence>
<proteinExistence type="predicted"/>
<reference evidence="2" key="1">
    <citation type="journal article" date="2020" name="Fungal Divers.">
        <title>Resolving the Mortierellaceae phylogeny through synthesis of multi-gene phylogenetics and phylogenomics.</title>
        <authorList>
            <person name="Vandepol N."/>
            <person name="Liber J."/>
            <person name="Desiro A."/>
            <person name="Na H."/>
            <person name="Kennedy M."/>
            <person name="Barry K."/>
            <person name="Grigoriev I.V."/>
            <person name="Miller A.N."/>
            <person name="O'Donnell K."/>
            <person name="Stajich J.E."/>
            <person name="Bonito G."/>
        </authorList>
    </citation>
    <scope>NUCLEOTIDE SEQUENCE</scope>
    <source>
        <strain evidence="2">BC1065</strain>
    </source>
</reference>
<gene>
    <name evidence="2" type="ORF">DFQ27_002103</name>
</gene>
<comment type="caution">
    <text evidence="2">The sequence shown here is derived from an EMBL/GenBank/DDBJ whole genome shotgun (WGS) entry which is preliminary data.</text>
</comment>
<protein>
    <submittedName>
        <fullName evidence="2">Uncharacterized protein</fullName>
    </submittedName>
</protein>
<feature type="non-terminal residue" evidence="2">
    <location>
        <position position="237"/>
    </location>
</feature>